<keyword evidence="3" id="KW-1185">Reference proteome</keyword>
<dbReference type="EMBL" id="JAIZAY010000018">
    <property type="protein sequence ID" value="KAJ8024827.1"/>
    <property type="molecule type" value="Genomic_DNA"/>
</dbReference>
<feature type="region of interest" description="Disordered" evidence="1">
    <location>
        <begin position="327"/>
        <end position="590"/>
    </location>
</feature>
<feature type="compositionally biased region" description="Polar residues" evidence="1">
    <location>
        <begin position="475"/>
        <end position="493"/>
    </location>
</feature>
<evidence type="ECO:0000256" key="1">
    <source>
        <dbReference type="SAM" id="MobiDB-lite"/>
    </source>
</evidence>
<feature type="compositionally biased region" description="Basic and acidic residues" evidence="1">
    <location>
        <begin position="419"/>
        <end position="440"/>
    </location>
</feature>
<evidence type="ECO:0000313" key="2">
    <source>
        <dbReference type="EMBL" id="KAJ8024827.1"/>
    </source>
</evidence>
<feature type="compositionally biased region" description="Basic residues" evidence="1">
    <location>
        <begin position="441"/>
        <end position="466"/>
    </location>
</feature>
<accession>A0A9Q1BHE6</accession>
<feature type="compositionally biased region" description="Basic and acidic residues" evidence="1">
    <location>
        <begin position="814"/>
        <end position="824"/>
    </location>
</feature>
<protein>
    <recommendedName>
        <fullName evidence="4">Shugoshin C-terminal domain-containing protein</fullName>
    </recommendedName>
</protein>
<feature type="compositionally biased region" description="Polar residues" evidence="1">
    <location>
        <begin position="363"/>
        <end position="372"/>
    </location>
</feature>
<sequence>MLTDTPCTEMTGLKKPGRLKIRRAPYDENDSVMRDIQERMKEKRKKKADLSRSRRLNITNASLMLKLSLRANNRALAKALEDAHCEARQDKEMIFELQCALEAAQHELRQCHQMIQDLKLEGQSMIGMLTTLQESEESHRKRVAEVKTLLNEVTAKYLLNTVALIDKAADICNTPSLSKASSIFIRKSSVSEDDSSRDTFSALIPETQGIVRSNIYCRNSKTAKGEEASSEIPSEPVAEDQDDHAGSHVNESIAIDEATIPTFGSQTDCQLKRRSSTSRKRSRTAFFLDPKEMQHALASEVGHQSQICEEKEELSCSVSEFAAHCTDDRPQEAAIDDPEKEMNDKFQEVAADDPENESDKISSVDSVSNTGKSDIGDKDQCALEKTDYREQDMELTSKDEKETHVETSQGDVPVQMESEIEKMQERDLVEENKTAKEPKVGGKKTGRVKKSLKKKHLKKVNVKKAILKAGGEGSQGTSVFDLSESFSQPVSPHQHQKEKRFEQNLSTESEKSEPGEASSSGANKRSDGHVGGSVETRKLEGEKEMNVEDEPPVETWEEEDRPKMCRRSRKSHGAVQLVSSSNKDEVMDGPIRETVLASPHCEELSVPQRTLKPLSQVLNESSCREGADNENSNALSMKAKLNKKTIKPKQKKRLYDPKKSLDKEFTHTVINSSQDLALPYPENATNRNSSKFKRRHRSGTVGKEERVKEISNESLSGLLEESWMKDFLNDIDSEDEGKFTARTAASRKKSQVKTRGTRKTFKMDSNVSNEEESGPLMDSNENSLMNDEPLVTEDHTKKVKDRKVVRRGTVCLKKGSEGSPKDGYSESTSRLSRDCDVDAVSRISDDLNKDRMSDLMAGKGRVKNFASFVMMDEMNKEPVMEKGRNVVRRGTFDIEPQEEEEDSNTGIKGDDKKEQNENKSEKRDKNEGRQKKRKSDIMEKDLEEGDGDIHGKTLRKRQKRDKEEDEEWIEEGDPSEEGEMVKRPSRRGSKRSSSGRSNHRRKTHDVEKVETKELAEISEDEEGVLQVVDDLLESKNGCDDECEEKCSQLKPSKMRDGSLTELAKSDQKLSKISKVPRLKKKIIVEDSSDENASHDDSISSVESVSAKPDKTKKHSGIPRRKEGSKNVQKFYGNIKRRENNSVMNGSCLKMKHLPAEAKLDKEMDAKSQGIISVLEDRKAVTFDEKEKAKEVLTDTLGRKSEESVDKRTLRELKDEAAKDKKEDEERDLAKEEIQEEQSVIKKHVTVDKEQRCDTEDVCEVNESGDASTSVPEETGRMEETGQAETGRRPSRQARAKAAQSLKEPSLVRKLRRGDPFTDNMLLTSPMVKNKKVKKNKKVNQNQKSKPALGDATNVI</sequence>
<evidence type="ECO:0008006" key="4">
    <source>
        <dbReference type="Google" id="ProtNLM"/>
    </source>
</evidence>
<feature type="compositionally biased region" description="Basic and acidic residues" evidence="1">
    <location>
        <begin position="1004"/>
        <end position="1015"/>
    </location>
</feature>
<proteinExistence type="predicted"/>
<feature type="compositionally biased region" description="Basic residues" evidence="1">
    <location>
        <begin position="272"/>
        <end position="283"/>
    </location>
</feature>
<feature type="region of interest" description="Disordered" evidence="1">
    <location>
        <begin position="222"/>
        <end position="246"/>
    </location>
</feature>
<feature type="region of interest" description="Disordered" evidence="1">
    <location>
        <begin position="676"/>
        <end position="708"/>
    </location>
</feature>
<feature type="compositionally biased region" description="Basic and acidic residues" evidence="1">
    <location>
        <begin position="1214"/>
        <end position="1232"/>
    </location>
</feature>
<feature type="compositionally biased region" description="Basic and acidic residues" evidence="1">
    <location>
        <begin position="1053"/>
        <end position="1069"/>
    </location>
</feature>
<feature type="region of interest" description="Disordered" evidence="1">
    <location>
        <begin position="876"/>
        <end position="1023"/>
    </location>
</feature>
<feature type="compositionally biased region" description="Basic residues" evidence="1">
    <location>
        <begin position="1328"/>
        <end position="1337"/>
    </location>
</feature>
<feature type="region of interest" description="Disordered" evidence="1">
    <location>
        <begin position="622"/>
        <end position="659"/>
    </location>
</feature>
<feature type="compositionally biased region" description="Basic residues" evidence="1">
    <location>
        <begin position="640"/>
        <end position="652"/>
    </location>
</feature>
<feature type="region of interest" description="Disordered" evidence="1">
    <location>
        <begin position="1214"/>
        <end position="1355"/>
    </location>
</feature>
<name>A0A9Q1BHE6_HOLLE</name>
<dbReference type="OrthoDB" id="5990092at2759"/>
<feature type="compositionally biased region" description="Basic residues" evidence="1">
    <location>
        <begin position="745"/>
        <end position="760"/>
    </location>
</feature>
<reference evidence="2" key="1">
    <citation type="submission" date="2021-10" db="EMBL/GenBank/DDBJ databases">
        <title>Tropical sea cucumber genome reveals ecological adaptation and Cuvierian tubules defense mechanism.</title>
        <authorList>
            <person name="Chen T."/>
        </authorList>
    </citation>
    <scope>NUCLEOTIDE SEQUENCE</scope>
    <source>
        <strain evidence="2">Nanhai2018</strain>
        <tissue evidence="2">Muscle</tissue>
    </source>
</reference>
<feature type="region of interest" description="Disordered" evidence="1">
    <location>
        <begin position="1036"/>
        <end position="1126"/>
    </location>
</feature>
<comment type="caution">
    <text evidence="2">The sequence shown here is derived from an EMBL/GenBank/DDBJ whole genome shotgun (WGS) entry which is preliminary data.</text>
</comment>
<feature type="compositionally biased region" description="Basic and acidic residues" evidence="1">
    <location>
        <begin position="535"/>
        <end position="546"/>
    </location>
</feature>
<gene>
    <name evidence="2" type="ORF">HOLleu_34850</name>
</gene>
<feature type="compositionally biased region" description="Acidic residues" evidence="1">
    <location>
        <begin position="547"/>
        <end position="559"/>
    </location>
</feature>
<feature type="compositionally biased region" description="Basic and acidic residues" evidence="1">
    <location>
        <begin position="1244"/>
        <end position="1254"/>
    </location>
</feature>
<organism evidence="2 3">
    <name type="scientific">Holothuria leucospilota</name>
    <name type="common">Black long sea cucumber</name>
    <name type="synonym">Mertensiothuria leucospilota</name>
    <dbReference type="NCBI Taxonomy" id="206669"/>
    <lineage>
        <taxon>Eukaryota</taxon>
        <taxon>Metazoa</taxon>
        <taxon>Echinodermata</taxon>
        <taxon>Eleutherozoa</taxon>
        <taxon>Echinozoa</taxon>
        <taxon>Holothuroidea</taxon>
        <taxon>Aspidochirotacea</taxon>
        <taxon>Aspidochirotida</taxon>
        <taxon>Holothuriidae</taxon>
        <taxon>Holothuria</taxon>
    </lineage>
</organism>
<feature type="compositionally biased region" description="Basic and acidic residues" evidence="1">
    <location>
        <begin position="908"/>
        <end position="940"/>
    </location>
</feature>
<feature type="compositionally biased region" description="Acidic residues" evidence="1">
    <location>
        <begin position="963"/>
        <end position="978"/>
    </location>
</feature>
<dbReference type="Proteomes" id="UP001152320">
    <property type="component" value="Chromosome 18"/>
</dbReference>
<feature type="compositionally biased region" description="Basic residues" evidence="1">
    <location>
        <begin position="797"/>
        <end position="806"/>
    </location>
</feature>
<feature type="compositionally biased region" description="Basic and acidic residues" evidence="1">
    <location>
        <begin position="374"/>
        <end position="405"/>
    </location>
</feature>
<feature type="region of interest" description="Disordered" evidence="1">
    <location>
        <begin position="742"/>
        <end position="834"/>
    </location>
</feature>
<feature type="region of interest" description="Disordered" evidence="1">
    <location>
        <begin position="264"/>
        <end position="284"/>
    </location>
</feature>
<evidence type="ECO:0000313" key="3">
    <source>
        <dbReference type="Proteomes" id="UP001152320"/>
    </source>
</evidence>